<proteinExistence type="predicted"/>
<dbReference type="EMBL" id="QSBY01000005">
    <property type="protein sequence ID" value="RHW72405.1"/>
    <property type="molecule type" value="Genomic_DNA"/>
</dbReference>
<feature type="region of interest" description="Disordered" evidence="1">
    <location>
        <begin position="70"/>
        <end position="141"/>
    </location>
</feature>
<dbReference type="SMART" id="SM00443">
    <property type="entry name" value="G_patch"/>
    <property type="match status" value="1"/>
</dbReference>
<dbReference type="InterPro" id="IPR050656">
    <property type="entry name" value="PINX1"/>
</dbReference>
<evidence type="ECO:0000313" key="3">
    <source>
        <dbReference type="EMBL" id="RHW72405.1"/>
    </source>
</evidence>
<feature type="compositionally biased region" description="Low complexity" evidence="1">
    <location>
        <begin position="112"/>
        <end position="134"/>
    </location>
</feature>
<sequence length="182" mass="19883">MPSIAKRMLERQGWKEGSGLGKNGQGVKTYIKVNRRDPGVATGLGHAAEMGQTSSFEVELDAVYSNLASSERKAKTKMSKKDQECDVDDERGKTRQASVEVKGEKRTRGPSDDSSSATDDCASNCSSTSGSSSSDEGKEVDILRMSDKELLERCGGVRLGRAGRHRFFNGKLRRIEESHRGH</sequence>
<protein>
    <submittedName>
        <fullName evidence="3">G-patch domain containing protein</fullName>
    </submittedName>
</protein>
<feature type="compositionally biased region" description="Basic and acidic residues" evidence="1">
    <location>
        <begin position="101"/>
        <end position="111"/>
    </location>
</feature>
<evidence type="ECO:0000313" key="4">
    <source>
        <dbReference type="Proteomes" id="UP000266743"/>
    </source>
</evidence>
<reference evidence="3 4" key="1">
    <citation type="submission" date="2018-09" db="EMBL/GenBank/DDBJ databases">
        <title>whole genome sequence of T. equiperdum IVM-t1 strain.</title>
        <authorList>
            <person name="Suganuma K."/>
        </authorList>
    </citation>
    <scope>NUCLEOTIDE SEQUENCE [LARGE SCALE GENOMIC DNA]</scope>
    <source>
        <strain evidence="3 4">IVM-t1</strain>
    </source>
</reference>
<accession>A0A3L6L829</accession>
<evidence type="ECO:0000256" key="1">
    <source>
        <dbReference type="SAM" id="MobiDB-lite"/>
    </source>
</evidence>
<feature type="domain" description="G-patch" evidence="2">
    <location>
        <begin position="1"/>
        <end position="49"/>
    </location>
</feature>
<dbReference type="Pfam" id="PF01585">
    <property type="entry name" value="G-patch"/>
    <property type="match status" value="1"/>
</dbReference>
<dbReference type="GO" id="GO:0005730">
    <property type="term" value="C:nucleolus"/>
    <property type="evidence" value="ECO:0007669"/>
    <property type="project" value="TreeGrafter"/>
</dbReference>
<dbReference type="PANTHER" id="PTHR23149:SF9">
    <property type="entry name" value="G PATCH DOMAIN-CONTAINING PROTEIN 4"/>
    <property type="match status" value="1"/>
</dbReference>
<dbReference type="GO" id="GO:0003676">
    <property type="term" value="F:nucleic acid binding"/>
    <property type="evidence" value="ECO:0007669"/>
    <property type="project" value="InterPro"/>
</dbReference>
<evidence type="ECO:0000259" key="2">
    <source>
        <dbReference type="PROSITE" id="PS50174"/>
    </source>
</evidence>
<gene>
    <name evidence="3" type="ORF">DPX39_050027100</name>
</gene>
<dbReference type="InterPro" id="IPR000467">
    <property type="entry name" value="G_patch_dom"/>
</dbReference>
<comment type="caution">
    <text evidence="3">The sequence shown here is derived from an EMBL/GenBank/DDBJ whole genome shotgun (WGS) entry which is preliminary data.</text>
</comment>
<dbReference type="Proteomes" id="UP000266743">
    <property type="component" value="Chromosome 5"/>
</dbReference>
<dbReference type="PANTHER" id="PTHR23149">
    <property type="entry name" value="G PATCH DOMAIN CONTAINING PROTEIN"/>
    <property type="match status" value="1"/>
</dbReference>
<dbReference type="PROSITE" id="PS50174">
    <property type="entry name" value="G_PATCH"/>
    <property type="match status" value="1"/>
</dbReference>
<feature type="region of interest" description="Disordered" evidence="1">
    <location>
        <begin position="1"/>
        <end position="25"/>
    </location>
</feature>
<organism evidence="3 4">
    <name type="scientific">Trypanosoma brucei equiperdum</name>
    <dbReference type="NCBI Taxonomy" id="630700"/>
    <lineage>
        <taxon>Eukaryota</taxon>
        <taxon>Discoba</taxon>
        <taxon>Euglenozoa</taxon>
        <taxon>Kinetoplastea</taxon>
        <taxon>Metakinetoplastina</taxon>
        <taxon>Trypanosomatida</taxon>
        <taxon>Trypanosomatidae</taxon>
        <taxon>Trypanosoma</taxon>
    </lineage>
</organism>
<dbReference type="AlphaFoldDB" id="A0A3L6L829"/>
<name>A0A3L6L829_9TRYP</name>